<organism evidence="4 5">
    <name type="scientific">Maudiozyma exigua</name>
    <name type="common">Yeast</name>
    <name type="synonym">Kazachstania exigua</name>
    <dbReference type="NCBI Taxonomy" id="34358"/>
    <lineage>
        <taxon>Eukaryota</taxon>
        <taxon>Fungi</taxon>
        <taxon>Dikarya</taxon>
        <taxon>Ascomycota</taxon>
        <taxon>Saccharomycotina</taxon>
        <taxon>Saccharomycetes</taxon>
        <taxon>Saccharomycetales</taxon>
        <taxon>Saccharomycetaceae</taxon>
        <taxon>Maudiozyma</taxon>
    </lineage>
</organism>
<evidence type="ECO:0000313" key="4">
    <source>
        <dbReference type="EMBL" id="KAG0668927.1"/>
    </source>
</evidence>
<evidence type="ECO:0000256" key="2">
    <source>
        <dbReference type="SAM" id="Coils"/>
    </source>
</evidence>
<evidence type="ECO:0000256" key="1">
    <source>
        <dbReference type="RuleBase" id="RU004560"/>
    </source>
</evidence>
<dbReference type="InterPro" id="IPR030379">
    <property type="entry name" value="G_SEPTIN_dom"/>
</dbReference>
<dbReference type="PROSITE" id="PS51719">
    <property type="entry name" value="G_SEPTIN"/>
    <property type="match status" value="1"/>
</dbReference>
<comment type="similarity">
    <text evidence="1">Belongs to the TRAFAC class TrmE-Era-EngA-EngB-Septin-like GTPase superfamily. Septin GTPase family.</text>
</comment>
<dbReference type="PANTHER" id="PTHR18884">
    <property type="entry name" value="SEPTIN"/>
    <property type="match status" value="1"/>
</dbReference>
<reference evidence="4 5" key="1">
    <citation type="submission" date="2020-11" db="EMBL/GenBank/DDBJ databases">
        <title>Kefir isolates.</title>
        <authorList>
            <person name="Marcisauskas S."/>
            <person name="Kim Y."/>
            <person name="Blasche S."/>
        </authorList>
    </citation>
    <scope>NUCLEOTIDE SEQUENCE [LARGE SCALE GENOMIC DNA]</scope>
    <source>
        <strain evidence="4 5">OG2</strain>
    </source>
</reference>
<dbReference type="InterPro" id="IPR027417">
    <property type="entry name" value="P-loop_NTPase"/>
</dbReference>
<dbReference type="Proteomes" id="UP000750334">
    <property type="component" value="Unassembled WGS sequence"/>
</dbReference>
<evidence type="ECO:0000313" key="5">
    <source>
        <dbReference type="Proteomes" id="UP000750334"/>
    </source>
</evidence>
<evidence type="ECO:0000259" key="3">
    <source>
        <dbReference type="PROSITE" id="PS51719"/>
    </source>
</evidence>
<dbReference type="Gene3D" id="3.40.50.300">
    <property type="entry name" value="P-loop containing nucleotide triphosphate hydrolases"/>
    <property type="match status" value="1"/>
</dbReference>
<feature type="coiled-coil region" evidence="2">
    <location>
        <begin position="344"/>
        <end position="371"/>
    </location>
</feature>
<dbReference type="Pfam" id="PF00735">
    <property type="entry name" value="Septin"/>
    <property type="match status" value="1"/>
</dbReference>
<dbReference type="AlphaFoldDB" id="A0A9P6WAN2"/>
<proteinExistence type="inferred from homology"/>
<keyword evidence="1" id="KW-0547">Nucleotide-binding</keyword>
<comment type="caution">
    <text evidence="4">The sequence shown here is derived from an EMBL/GenBank/DDBJ whole genome shotgun (WGS) entry which is preliminary data.</text>
</comment>
<feature type="domain" description="Septin-type G" evidence="3">
    <location>
        <begin position="15"/>
        <end position="291"/>
    </location>
</feature>
<protein>
    <recommendedName>
        <fullName evidence="3">Septin-type G domain-containing protein</fullName>
    </recommendedName>
</protein>
<dbReference type="SUPFAM" id="SSF52540">
    <property type="entry name" value="P-loop containing nucleoside triphosphate hydrolases"/>
    <property type="match status" value="1"/>
</dbReference>
<dbReference type="OrthoDB" id="416553at2759"/>
<accession>A0A9P6WAN2</accession>
<dbReference type="GO" id="GO:0005525">
    <property type="term" value="F:GTP binding"/>
    <property type="evidence" value="ECO:0007669"/>
    <property type="project" value="UniProtKB-KW"/>
</dbReference>
<keyword evidence="1" id="KW-0342">GTP-binding</keyword>
<dbReference type="EMBL" id="PUHR01000054">
    <property type="protein sequence ID" value="KAG0668927.1"/>
    <property type="molecule type" value="Genomic_DNA"/>
</dbReference>
<sequence>MRTAEELRRRKNSKQIITFNLLLLGEPGIGKNSFLENLAINNPSSSVIKIVPEDEGTNNNTLRFESSIVKIKNELTSSIILNVTSADIMNQLNSTSAPKKIREYIETQLNSFLTDEFRVLRNQEYNGHSDKRLHACIFFVNGNAKGLHTQEIDTLKEISSLINVILAIGKADRFNTNEIKNLKRRINEDIIKNDIKIFDFNDDYLDDIFEDCEHILVKEFQPFTVISGNILSKPGKELYRQNVCSKMHVDDIKISNLSYLKGIILGSHIQELQTSTNSIIYEKFRTKILLERQNEINIKNDIPESDPDKIMEEATLSPLYLTMEQSPQGLTMIPDADIMVGKELQEKNKIIEAYQRKIDALEKIIQHSNDSSPTTKVTFCELEGTI</sequence>
<keyword evidence="5" id="KW-1185">Reference proteome</keyword>
<gene>
    <name evidence="4" type="ORF">C6P45_004277</name>
</gene>
<keyword evidence="2" id="KW-0175">Coiled coil</keyword>
<name>A0A9P6WAN2_MAUEX</name>